<keyword evidence="8" id="KW-0496">Mitochondrion</keyword>
<accession>A0A0J8B6A0</accession>
<protein>
    <submittedName>
        <fullName evidence="12">Uncharacterized protein</fullName>
    </submittedName>
</protein>
<evidence type="ECO:0000256" key="3">
    <source>
        <dbReference type="ARBA" id="ARBA00022448"/>
    </source>
</evidence>
<dbReference type="GO" id="GO:0045259">
    <property type="term" value="C:proton-transporting ATP synthase complex"/>
    <property type="evidence" value="ECO:0007669"/>
    <property type="project" value="UniProtKB-KW"/>
</dbReference>
<dbReference type="GO" id="GO:0015986">
    <property type="term" value="P:proton motive force-driven ATP synthesis"/>
    <property type="evidence" value="ECO:0007669"/>
    <property type="project" value="InterPro"/>
</dbReference>
<dbReference type="Pfam" id="PF05680">
    <property type="entry name" value="ATP-synt_E"/>
    <property type="match status" value="1"/>
</dbReference>
<keyword evidence="5" id="KW-0375">Hydrogen ion transport</keyword>
<dbReference type="AlphaFoldDB" id="A0A0J8B6A0"/>
<evidence type="ECO:0000256" key="11">
    <source>
        <dbReference type="SAM" id="Phobius"/>
    </source>
</evidence>
<evidence type="ECO:0000256" key="9">
    <source>
        <dbReference type="ARBA" id="ARBA00023136"/>
    </source>
</evidence>
<sequence length="54" mass="5840">MAPALPQFYSGTSTLALVARVSAFTAGVVYGNMKLKVLKMKANSQKKAEAKERH</sequence>
<dbReference type="EMBL" id="KQ090376">
    <property type="protein sequence ID" value="KMS96501.1"/>
    <property type="molecule type" value="Genomic_DNA"/>
</dbReference>
<dbReference type="KEGG" id="bvg:104883110"/>
<dbReference type="Proteomes" id="UP000035740">
    <property type="component" value="Unassembled WGS sequence"/>
</dbReference>
<keyword evidence="13" id="KW-1185">Reference proteome</keyword>
<feature type="transmembrane region" description="Helical" evidence="11">
    <location>
        <begin position="12"/>
        <end position="31"/>
    </location>
</feature>
<comment type="subcellular location">
    <subcellularLocation>
        <location evidence="1">Mitochondrion inner membrane</location>
    </subcellularLocation>
</comment>
<dbReference type="InterPro" id="IPR008386">
    <property type="entry name" value="ATP_synth_F0_esu_mt"/>
</dbReference>
<evidence type="ECO:0000256" key="7">
    <source>
        <dbReference type="ARBA" id="ARBA00023065"/>
    </source>
</evidence>
<keyword evidence="7" id="KW-0406">Ion transport</keyword>
<dbReference type="GO" id="GO:0015078">
    <property type="term" value="F:proton transmembrane transporter activity"/>
    <property type="evidence" value="ECO:0007669"/>
    <property type="project" value="InterPro"/>
</dbReference>
<keyword evidence="10" id="KW-0066">ATP synthesis</keyword>
<keyword evidence="6" id="KW-0999">Mitochondrion inner membrane</keyword>
<evidence type="ECO:0000256" key="10">
    <source>
        <dbReference type="ARBA" id="ARBA00023310"/>
    </source>
</evidence>
<dbReference type="PANTHER" id="PTHR36028">
    <property type="entry name" value="OSJNBB0050O03.8 PROTEIN"/>
    <property type="match status" value="1"/>
</dbReference>
<dbReference type="Gramene" id="KMS96501">
    <property type="protein sequence ID" value="KMS96501"/>
    <property type="gene ID" value="BVRB_9g224420"/>
</dbReference>
<dbReference type="PANTHER" id="PTHR36028:SF6">
    <property type="entry name" value="ATP SYNTHASE SUBUNIT E, MITOCHONDRIAL"/>
    <property type="match status" value="1"/>
</dbReference>
<keyword evidence="4" id="KW-0138">CF(0)</keyword>
<keyword evidence="11" id="KW-0812">Transmembrane</keyword>
<dbReference type="OrthoDB" id="850010at2759"/>
<name>A0A0J8B6A0_BETVV</name>
<comment type="similarity">
    <text evidence="2">Belongs to the ATPase e subunit family.</text>
</comment>
<keyword evidence="3" id="KW-0813">Transport</keyword>
<keyword evidence="11" id="KW-1133">Transmembrane helix</keyword>
<reference evidence="12 13" key="1">
    <citation type="journal article" date="2014" name="Nature">
        <title>The genome of the recently domesticated crop plant sugar beet (Beta vulgaris).</title>
        <authorList>
            <person name="Dohm J.C."/>
            <person name="Minoche A.E."/>
            <person name="Holtgrawe D."/>
            <person name="Capella-Gutierrez S."/>
            <person name="Zakrzewski F."/>
            <person name="Tafer H."/>
            <person name="Rupp O."/>
            <person name="Sorensen T.R."/>
            <person name="Stracke R."/>
            <person name="Reinhardt R."/>
            <person name="Goesmann A."/>
            <person name="Kraft T."/>
            <person name="Schulz B."/>
            <person name="Stadler P.F."/>
            <person name="Schmidt T."/>
            <person name="Gabaldon T."/>
            <person name="Lehrach H."/>
            <person name="Weisshaar B."/>
            <person name="Himmelbauer H."/>
        </authorList>
    </citation>
    <scope>NUCLEOTIDE SEQUENCE [LARGE SCALE GENOMIC DNA]</scope>
    <source>
        <tissue evidence="12">Taproot</tissue>
    </source>
</reference>
<evidence type="ECO:0000256" key="4">
    <source>
        <dbReference type="ARBA" id="ARBA00022547"/>
    </source>
</evidence>
<keyword evidence="9 11" id="KW-0472">Membrane</keyword>
<proteinExistence type="inferred from homology"/>
<evidence type="ECO:0000256" key="6">
    <source>
        <dbReference type="ARBA" id="ARBA00022792"/>
    </source>
</evidence>
<organism evidence="12 13">
    <name type="scientific">Beta vulgaris subsp. vulgaris</name>
    <name type="common">Beet</name>
    <dbReference type="NCBI Taxonomy" id="3555"/>
    <lineage>
        <taxon>Eukaryota</taxon>
        <taxon>Viridiplantae</taxon>
        <taxon>Streptophyta</taxon>
        <taxon>Embryophyta</taxon>
        <taxon>Tracheophyta</taxon>
        <taxon>Spermatophyta</taxon>
        <taxon>Magnoliopsida</taxon>
        <taxon>eudicotyledons</taxon>
        <taxon>Gunneridae</taxon>
        <taxon>Pentapetalae</taxon>
        <taxon>Caryophyllales</taxon>
        <taxon>Chenopodiaceae</taxon>
        <taxon>Betoideae</taxon>
        <taxon>Beta</taxon>
    </lineage>
</organism>
<evidence type="ECO:0000256" key="2">
    <source>
        <dbReference type="ARBA" id="ARBA00007333"/>
    </source>
</evidence>
<evidence type="ECO:0000313" key="12">
    <source>
        <dbReference type="EMBL" id="KMS96501.1"/>
    </source>
</evidence>
<evidence type="ECO:0000256" key="5">
    <source>
        <dbReference type="ARBA" id="ARBA00022781"/>
    </source>
</evidence>
<evidence type="ECO:0000313" key="13">
    <source>
        <dbReference type="Proteomes" id="UP000035740"/>
    </source>
</evidence>
<gene>
    <name evidence="12" type="ORF">BVRB_9g224420</name>
</gene>
<dbReference type="OMA" id="KMKANSH"/>
<dbReference type="GO" id="GO:0005743">
    <property type="term" value="C:mitochondrial inner membrane"/>
    <property type="evidence" value="ECO:0007669"/>
    <property type="project" value="UniProtKB-SubCell"/>
</dbReference>
<evidence type="ECO:0000256" key="8">
    <source>
        <dbReference type="ARBA" id="ARBA00023128"/>
    </source>
</evidence>
<evidence type="ECO:0000256" key="1">
    <source>
        <dbReference type="ARBA" id="ARBA00004273"/>
    </source>
</evidence>